<dbReference type="EMBL" id="CP016268">
    <property type="protein sequence ID" value="ANO52398.1"/>
    <property type="molecule type" value="Genomic_DNA"/>
</dbReference>
<reference evidence="3 4" key="1">
    <citation type="submission" date="2016-06" db="EMBL/GenBank/DDBJ databases">
        <title>Complete genome sequence of a deep-branching marine Gamma Proteobacterium Woeseia oceani type strain XK5.</title>
        <authorList>
            <person name="Mu D."/>
            <person name="Du Z."/>
        </authorList>
    </citation>
    <scope>NUCLEOTIDE SEQUENCE [LARGE SCALE GENOMIC DNA]</scope>
    <source>
        <strain evidence="3 4">XK5</strain>
    </source>
</reference>
<dbReference type="KEGG" id="woc:BA177_15460"/>
<accession>A0A193LIX7</accession>
<dbReference type="InterPro" id="IPR036412">
    <property type="entry name" value="HAD-like_sf"/>
</dbReference>
<dbReference type="AlphaFoldDB" id="A0A193LIX7"/>
<evidence type="ECO:0008006" key="5">
    <source>
        <dbReference type="Google" id="ProtNLM"/>
    </source>
</evidence>
<dbReference type="InterPro" id="IPR023214">
    <property type="entry name" value="HAD_sf"/>
</dbReference>
<dbReference type="PROSITE" id="PS51257">
    <property type="entry name" value="PROKAR_LIPOPROTEIN"/>
    <property type="match status" value="1"/>
</dbReference>
<sequence length="269" mass="29523">MMKRVLALTVAVVIAAGCTSAPLAGPEPYIHPGIRWVQQSAEFEAVAMQVYRKAGDDLAAKVNDRSWSALPDQSNAEDLPPAIIFDVDETVVSNAEFQLTLIPPFSDEKLNAWNAANKATGIPGVAEFAAKARAMGVELFFVTNRPCIKDERTGAACPQKAVSTQDVVEAGIPVSEEFVMLSYEQPGWNKEKKNRRDEIAKNYRVIMLIGDDLGDFIPCSRRRAVSPCTQGASAQSRKLATAQHRNYWGNGWYILPNPMHGSWTTVLTQ</sequence>
<evidence type="ECO:0000256" key="1">
    <source>
        <dbReference type="ARBA" id="ARBA00022729"/>
    </source>
</evidence>
<feature type="chain" id="PRO_5008260285" description="Acid phosphatase" evidence="2">
    <location>
        <begin position="25"/>
        <end position="269"/>
    </location>
</feature>
<proteinExistence type="predicted"/>
<dbReference type="InterPro" id="IPR005519">
    <property type="entry name" value="Acid_phosphat_B-like"/>
</dbReference>
<name>A0A193LIX7_9GAMM</name>
<gene>
    <name evidence="3" type="ORF">BA177_15460</name>
</gene>
<dbReference type="PANTHER" id="PTHR31284:SF10">
    <property type="entry name" value="ACID PHOSPHATASE-LIKE PROTEIN"/>
    <property type="match status" value="1"/>
</dbReference>
<protein>
    <recommendedName>
        <fullName evidence="5">Acid phosphatase</fullName>
    </recommendedName>
</protein>
<keyword evidence="4" id="KW-1185">Reference proteome</keyword>
<evidence type="ECO:0000313" key="4">
    <source>
        <dbReference type="Proteomes" id="UP000092695"/>
    </source>
</evidence>
<feature type="signal peptide" evidence="2">
    <location>
        <begin position="1"/>
        <end position="24"/>
    </location>
</feature>
<dbReference type="SUPFAM" id="SSF56784">
    <property type="entry name" value="HAD-like"/>
    <property type="match status" value="1"/>
</dbReference>
<evidence type="ECO:0000256" key="2">
    <source>
        <dbReference type="SAM" id="SignalP"/>
    </source>
</evidence>
<dbReference type="PANTHER" id="PTHR31284">
    <property type="entry name" value="ACID PHOSPHATASE-LIKE PROTEIN"/>
    <property type="match status" value="1"/>
</dbReference>
<dbReference type="Gene3D" id="3.40.50.1000">
    <property type="entry name" value="HAD superfamily/HAD-like"/>
    <property type="match status" value="1"/>
</dbReference>
<evidence type="ECO:0000313" key="3">
    <source>
        <dbReference type="EMBL" id="ANO52398.1"/>
    </source>
</evidence>
<dbReference type="Pfam" id="PF03767">
    <property type="entry name" value="Acid_phosphat_B"/>
    <property type="match status" value="1"/>
</dbReference>
<keyword evidence="1 2" id="KW-0732">Signal</keyword>
<dbReference type="Proteomes" id="UP000092695">
    <property type="component" value="Chromosome"/>
</dbReference>
<organism evidence="3 4">
    <name type="scientific">Woeseia oceani</name>
    <dbReference type="NCBI Taxonomy" id="1548547"/>
    <lineage>
        <taxon>Bacteria</taxon>
        <taxon>Pseudomonadati</taxon>
        <taxon>Pseudomonadota</taxon>
        <taxon>Gammaproteobacteria</taxon>
        <taxon>Woeseiales</taxon>
        <taxon>Woeseiaceae</taxon>
        <taxon>Woeseia</taxon>
    </lineage>
</organism>
<dbReference type="STRING" id="1548547.BA177_15460"/>